<gene>
    <name evidence="1" type="ORF">MR241_09405</name>
</gene>
<accession>A0AAE3FI90</accession>
<proteinExistence type="predicted"/>
<protein>
    <submittedName>
        <fullName evidence="1">Uncharacterized protein</fullName>
    </submittedName>
</protein>
<dbReference type="PANTHER" id="PTHR36848">
    <property type="entry name" value="DNA-BINDING PROTEIN (PUTATIVE SECRETED PROTEIN)-RELATED"/>
    <property type="match status" value="1"/>
</dbReference>
<dbReference type="Proteomes" id="UP001139365">
    <property type="component" value="Unassembled WGS sequence"/>
</dbReference>
<evidence type="ECO:0000313" key="2">
    <source>
        <dbReference type="Proteomes" id="UP001139365"/>
    </source>
</evidence>
<dbReference type="PANTHER" id="PTHR36848:SF2">
    <property type="entry name" value="SECRETED PROTEIN"/>
    <property type="match status" value="1"/>
</dbReference>
<name>A0AAE3FI90_9BACT</name>
<dbReference type="InterPro" id="IPR053161">
    <property type="entry name" value="Ulvan_degrading_GH"/>
</dbReference>
<evidence type="ECO:0000313" key="1">
    <source>
        <dbReference type="EMBL" id="MCI5756492.1"/>
    </source>
</evidence>
<reference evidence="1 2" key="1">
    <citation type="submission" date="2022-03" db="EMBL/GenBank/DDBJ databases">
        <title>Metagenome-assembled genomes from swine fecal metagenomes.</title>
        <authorList>
            <person name="Holman D.B."/>
            <person name="Kommadath A."/>
        </authorList>
    </citation>
    <scope>NUCLEOTIDE SEQUENCE [LARGE SCALE GENOMIC DNA]</scope>
    <source>
        <strain evidence="1">SUG147</strain>
    </source>
</reference>
<dbReference type="AlphaFoldDB" id="A0AAE3FI90"/>
<organism evidence="1 2">
    <name type="scientific">Candidatus Colimorpha enterica</name>
    <dbReference type="NCBI Taxonomy" id="3083063"/>
    <lineage>
        <taxon>Bacteria</taxon>
        <taxon>Pseudomonadati</taxon>
        <taxon>Bacteroidota</taxon>
        <taxon>Bacteroidia</taxon>
        <taxon>Bacteroidales</taxon>
        <taxon>Candidatus Colimorpha</taxon>
    </lineage>
</organism>
<comment type="caution">
    <text evidence="1">The sequence shown here is derived from an EMBL/GenBank/DDBJ whole genome shotgun (WGS) entry which is preliminary data.</text>
</comment>
<sequence>MNPTVIFLPLVGNPERKELHGFLSRLHGGGVDQIILYARSGLEVEYMSDDWRRLCKDCIDFARENGMKVWLYDDFNWPSGSCMNRVAHADPDFVAKRFVYENHTLRVEKMHTEEMNCTFEPFSVDLFSPGAVDCFIEMTHEKYFRWFGDDFGKTVSGFFTDEPSFDYTVAREIFNPDLVRLPYYDGIEEEYRTRFGGDIRERITAYCEGEECADFQYGYNLMLAERFRDIYVKKLSDWCRAHSVALTGHFYGDNSIYNCIQVTGDIFGCLDLMDVPGVDEIETHLSPDTELIFSQLKNAREHGAKHGMAELFGLGPCSMPYARRNQFIWYAAMYGADHYYTISHYDIRGNIKKDTYFSIFSPDSPDFYSAPELARSAERAAEYAGKEISVTFSLRYPFTACAKTLRDRKPVHYDALFKSCIAALNRRQLRWKLIREEEKTATEYTLSFGNGGITEEGRGCFFHGIPELDAFLAGIDPGTTVTDNSGSLADEVMIREFTDGTFVVLDTGNTERPPRDLILCRKGEKIPFTLNAFGVFAGESERLTRAHSLPVTPESYEFASPNLLRADMTDRRDFRFVLTEDMSLGFSIRTYERVPVTLDGKEITGKSIPDRLPECMKKLYLQTGEMPLSAGEHILSAPKDSPFLPDVIINGDFTCRDGMSLAPGRNHPVGAPFYGEGTLVFTADIPEGAHNIAVRYDDNFLTSSLTADGEEIGRKAFAPYVYEIPGKFAGKRIEFRLTLRSSTAPLFGKLSDPGIVWGMRISDPEIFGVGNLSIMWD</sequence>
<dbReference type="EMBL" id="JALEMU010000156">
    <property type="protein sequence ID" value="MCI5756492.1"/>
    <property type="molecule type" value="Genomic_DNA"/>
</dbReference>